<reference evidence="2" key="1">
    <citation type="submission" date="2007-02" db="EMBL/GenBank/DDBJ databases">
        <title>Complete sequence of Pyrobaculum calidifontis JCM 11548.</title>
        <authorList>
            <consortium name="US DOE Joint Genome Institute"/>
            <person name="Copeland A."/>
            <person name="Lucas S."/>
            <person name="Lapidus A."/>
            <person name="Barry K."/>
            <person name="Glavina del Rio T."/>
            <person name="Dalin E."/>
            <person name="Tice H."/>
            <person name="Pitluck S."/>
            <person name="Chain P."/>
            <person name="Malfatti S."/>
            <person name="Shin M."/>
            <person name="Vergez L."/>
            <person name="Schmutz J."/>
            <person name="Larimer F."/>
            <person name="Land M."/>
            <person name="Hauser L."/>
            <person name="Kyrpides N."/>
            <person name="Mikhailova N."/>
            <person name="Cozen A.E."/>
            <person name="Fitz-Gibbon S.T."/>
            <person name="House C.H."/>
            <person name="Saltikov C."/>
            <person name="Lowe T.M."/>
            <person name="Richardson P."/>
        </authorList>
    </citation>
    <scope>NUCLEOTIDE SEQUENCE [LARGE SCALE GENOMIC DNA]</scope>
    <source>
        <strain evidence="2">JCM 11548</strain>
    </source>
</reference>
<evidence type="ECO:0000313" key="2">
    <source>
        <dbReference type="EMBL" id="ABO08720.1"/>
    </source>
</evidence>
<keyword evidence="3" id="KW-1185">Reference proteome</keyword>
<dbReference type="HOGENOM" id="CLU_453183_0_0_2"/>
<dbReference type="SMART" id="SM00382">
    <property type="entry name" value="AAA"/>
    <property type="match status" value="1"/>
</dbReference>
<dbReference type="InterPro" id="IPR033186">
    <property type="entry name" value="HerA_C"/>
</dbReference>
<protein>
    <submittedName>
        <fullName evidence="2">AAA ATPase</fullName>
    </submittedName>
</protein>
<evidence type="ECO:0000313" key="3">
    <source>
        <dbReference type="Proteomes" id="UP000001431"/>
    </source>
</evidence>
<name>A3MVQ3_PYRCJ</name>
<feature type="domain" description="AAA+ ATPase" evidence="1">
    <location>
        <begin position="158"/>
        <end position="498"/>
    </location>
</feature>
<dbReference type="Proteomes" id="UP000001431">
    <property type="component" value="Chromosome"/>
</dbReference>
<dbReference type="PANTHER" id="PTHR30121:SF1">
    <property type="entry name" value="AAA+ ATPASE DOMAIN-CONTAINING PROTEIN"/>
    <property type="match status" value="1"/>
</dbReference>
<dbReference type="KEGG" id="pcl:Pcal_1296"/>
<organism evidence="2 3">
    <name type="scientific">Pyrobaculum calidifontis (strain DSM 21063 / JCM 11548 / VA1)</name>
    <dbReference type="NCBI Taxonomy" id="410359"/>
    <lineage>
        <taxon>Archaea</taxon>
        <taxon>Thermoproteota</taxon>
        <taxon>Thermoprotei</taxon>
        <taxon>Thermoproteales</taxon>
        <taxon>Thermoproteaceae</taxon>
        <taxon>Pyrobaculum</taxon>
    </lineage>
</organism>
<dbReference type="STRING" id="410359.Pcal_1296"/>
<dbReference type="InterPro" id="IPR003593">
    <property type="entry name" value="AAA+_ATPase"/>
</dbReference>
<dbReference type="InterPro" id="IPR002789">
    <property type="entry name" value="HerA_central"/>
</dbReference>
<proteinExistence type="predicted"/>
<gene>
    <name evidence="2" type="ordered locus">Pcal_1296</name>
</gene>
<dbReference type="PANTHER" id="PTHR30121">
    <property type="entry name" value="UNCHARACTERIZED PROTEIN YJGR-RELATED"/>
    <property type="match status" value="1"/>
</dbReference>
<dbReference type="SUPFAM" id="SSF52540">
    <property type="entry name" value="P-loop containing nucleoside triphosphate hydrolases"/>
    <property type="match status" value="1"/>
</dbReference>
<dbReference type="AlphaFoldDB" id="A3MVQ3"/>
<dbReference type="CDD" id="cd01127">
    <property type="entry name" value="TrwB_TraG_TraD_VirD4"/>
    <property type="match status" value="1"/>
</dbReference>
<sequence>MRVAVVGECGFVSRQFPTVVSLEEAKVSVLLSCDVGVGAFLVAEDKGRRWLGRVAEVKMADLYAVANTPVLSPEQELAVGLRLGPKIAVLELVAECGGSACGAPATPVPVHAPVRRPKPGEVGEMLGLPRDGVELGALALPTGEEVPGEVVRLPLDALRHHLLVVGTTGSGKTVFVKELALQLAQAGHRVVALDAVGHFYHLAYNGLTVNVILPTTARLMRRGPRAVVRRAVAKAAWGRRARYKARLYKRGDVFTRAEVEVESPAGRARMRVYPWALESRDILRHLPRAVSILSQQAKMFYKRVLQEAWRKGAPRDAAGLFQFLTSPTGEAGRRPAIMYEAIGASLGLHVSTMENIVRALLSVIETGLVDVRGEARVVEPDYREALSGYAVVDISALGVGQQRLVVYRVLDAVYQLARPITAVLVDEAHLFFPQTRSEDEQAFLEALLTKLTRLGRARGVAVVFATHTPDDLNDVVLQLANTKAVLRSDTKVLEKLSVPPSERRFIALAERGVAYLWSYAYRVPVYVKVKKRAAHFG</sequence>
<dbReference type="eggNOG" id="arCOG00284">
    <property type="taxonomic scope" value="Archaea"/>
</dbReference>
<dbReference type="InterPro" id="IPR051162">
    <property type="entry name" value="T4SS_component"/>
</dbReference>
<dbReference type="InterPro" id="IPR027417">
    <property type="entry name" value="P-loop_NTPase"/>
</dbReference>
<accession>A3MVQ3</accession>
<evidence type="ECO:0000259" key="1">
    <source>
        <dbReference type="SMART" id="SM00382"/>
    </source>
</evidence>
<dbReference type="Pfam" id="PF01935">
    <property type="entry name" value="DUF87"/>
    <property type="match status" value="1"/>
</dbReference>
<dbReference type="Pfam" id="PF05872">
    <property type="entry name" value="HerA_C"/>
    <property type="match status" value="1"/>
</dbReference>
<dbReference type="EMBL" id="CP000561">
    <property type="protein sequence ID" value="ABO08720.1"/>
    <property type="molecule type" value="Genomic_DNA"/>
</dbReference>
<dbReference type="Gene3D" id="3.40.50.300">
    <property type="entry name" value="P-loop containing nucleotide triphosphate hydrolases"/>
    <property type="match status" value="2"/>
</dbReference>